<feature type="chain" id="PRO_5016456153" description="Phosphate starvation-inducible protein PsiF" evidence="1">
    <location>
        <begin position="21"/>
        <end position="95"/>
    </location>
</feature>
<reference evidence="3" key="1">
    <citation type="submission" date="2018-05" db="EMBL/GenBank/DDBJ databases">
        <authorList>
            <person name="Li X."/>
        </authorList>
    </citation>
    <scope>NUCLEOTIDE SEQUENCE [LARGE SCALE GENOMIC DNA]</scope>
    <source>
        <strain evidence="3">HKS-05</strain>
    </source>
</reference>
<sequence>MKIGMLVLLAALAGPGLASAQDAPHGPETPEQLAVRAEVTKLCAADMQTICGGQTGRAGRACLDQNPTKVTPACKAALDKLPKAPARPGAPTPKP</sequence>
<keyword evidence="3" id="KW-1185">Reference proteome</keyword>
<evidence type="ECO:0000313" key="3">
    <source>
        <dbReference type="Proteomes" id="UP000249842"/>
    </source>
</evidence>
<dbReference type="RefSeq" id="WP_111456173.1">
    <property type="nucleotide sequence ID" value="NZ_QFYP01000001.1"/>
</dbReference>
<organism evidence="2 3">
    <name type="scientific">Phenylobacterium hankyongense</name>
    <dbReference type="NCBI Taxonomy" id="1813876"/>
    <lineage>
        <taxon>Bacteria</taxon>
        <taxon>Pseudomonadati</taxon>
        <taxon>Pseudomonadota</taxon>
        <taxon>Alphaproteobacteria</taxon>
        <taxon>Caulobacterales</taxon>
        <taxon>Caulobacteraceae</taxon>
        <taxon>Phenylobacterium</taxon>
    </lineage>
</organism>
<feature type="signal peptide" evidence="1">
    <location>
        <begin position="1"/>
        <end position="20"/>
    </location>
</feature>
<accession>A0A328AV24</accession>
<comment type="caution">
    <text evidence="2">The sequence shown here is derived from an EMBL/GenBank/DDBJ whole genome shotgun (WGS) entry which is preliminary data.</text>
</comment>
<evidence type="ECO:0000256" key="1">
    <source>
        <dbReference type="SAM" id="SignalP"/>
    </source>
</evidence>
<protein>
    <recommendedName>
        <fullName evidence="4">Phosphate starvation-inducible protein PsiF</fullName>
    </recommendedName>
</protein>
<dbReference type="AlphaFoldDB" id="A0A328AV24"/>
<gene>
    <name evidence="2" type="ORF">DJ021_03215</name>
</gene>
<evidence type="ECO:0008006" key="4">
    <source>
        <dbReference type="Google" id="ProtNLM"/>
    </source>
</evidence>
<proteinExistence type="predicted"/>
<keyword evidence="1" id="KW-0732">Signal</keyword>
<dbReference type="EMBL" id="QFYP01000001">
    <property type="protein sequence ID" value="RAK58880.1"/>
    <property type="molecule type" value="Genomic_DNA"/>
</dbReference>
<evidence type="ECO:0000313" key="2">
    <source>
        <dbReference type="EMBL" id="RAK58880.1"/>
    </source>
</evidence>
<name>A0A328AV24_9CAUL</name>
<dbReference type="Proteomes" id="UP000249842">
    <property type="component" value="Unassembled WGS sequence"/>
</dbReference>